<feature type="region of interest" description="Disordered" evidence="1">
    <location>
        <begin position="48"/>
        <end position="96"/>
    </location>
</feature>
<reference evidence="2" key="1">
    <citation type="journal article" date="2015" name="Nature">
        <title>Complex archaea that bridge the gap between prokaryotes and eukaryotes.</title>
        <authorList>
            <person name="Spang A."/>
            <person name="Saw J.H."/>
            <person name="Jorgensen S.L."/>
            <person name="Zaremba-Niedzwiedzka K."/>
            <person name="Martijn J."/>
            <person name="Lind A.E."/>
            <person name="van Eijk R."/>
            <person name="Schleper C."/>
            <person name="Guy L."/>
            <person name="Ettema T.J."/>
        </authorList>
    </citation>
    <scope>NUCLEOTIDE SEQUENCE</scope>
</reference>
<feature type="compositionally biased region" description="Basic and acidic residues" evidence="1">
    <location>
        <begin position="63"/>
        <end position="74"/>
    </location>
</feature>
<dbReference type="EMBL" id="LAZR01033477">
    <property type="protein sequence ID" value="KKL47965.1"/>
    <property type="molecule type" value="Genomic_DNA"/>
</dbReference>
<organism evidence="2">
    <name type="scientific">marine sediment metagenome</name>
    <dbReference type="NCBI Taxonomy" id="412755"/>
    <lineage>
        <taxon>unclassified sequences</taxon>
        <taxon>metagenomes</taxon>
        <taxon>ecological metagenomes</taxon>
    </lineage>
</organism>
<gene>
    <name evidence="2" type="ORF">LCGC14_2330250</name>
</gene>
<proteinExistence type="predicted"/>
<sequence length="142" mass="16825">MKPCSKCKMEKDRSKFWRDSSCEDGLCRQCKSCMKKYQQSDDCKKANQKYKENNPNRIAKTRQISDRKYRQNHPEKKKARNKISHAPRDGTIKRPSQCESCFEEGPVEGHHEDYSKQLEVIWLCKGCHMKRHREIEMGVLVC</sequence>
<protein>
    <submittedName>
        <fullName evidence="2">Uncharacterized protein</fullName>
    </submittedName>
</protein>
<evidence type="ECO:0000313" key="2">
    <source>
        <dbReference type="EMBL" id="KKL47965.1"/>
    </source>
</evidence>
<evidence type="ECO:0000256" key="1">
    <source>
        <dbReference type="SAM" id="MobiDB-lite"/>
    </source>
</evidence>
<comment type="caution">
    <text evidence="2">The sequence shown here is derived from an EMBL/GenBank/DDBJ whole genome shotgun (WGS) entry which is preliminary data.</text>
</comment>
<dbReference type="AlphaFoldDB" id="A0A0F9ESR8"/>
<feature type="compositionally biased region" description="Basic residues" evidence="1">
    <location>
        <begin position="75"/>
        <end position="85"/>
    </location>
</feature>
<accession>A0A0F9ESR8</accession>
<name>A0A0F9ESR8_9ZZZZ</name>